<dbReference type="InterPro" id="IPR005947">
    <property type="entry name" value="ThiP_ABC_transpt"/>
</dbReference>
<dbReference type="InterPro" id="IPR035906">
    <property type="entry name" value="MetI-like_sf"/>
</dbReference>
<evidence type="ECO:0000256" key="10">
    <source>
        <dbReference type="ARBA" id="ARBA00023136"/>
    </source>
</evidence>
<dbReference type="PANTHER" id="PTHR30183:SF9">
    <property type="entry name" value="THIAMINE TRANSPORT SYSTEM PERMEASE PROTEIN THIP"/>
    <property type="match status" value="1"/>
</dbReference>
<feature type="transmembrane region" description="Helical" evidence="11">
    <location>
        <begin position="55"/>
        <end position="77"/>
    </location>
</feature>
<reference evidence="13 14" key="1">
    <citation type="journal article" date="2015" name="Genome Announc.">
        <title>Complete Genome Sequence of 'Candidatus Liberibacter africanus,' a Bacterium Associated with Citrus Huanglongbing.</title>
        <authorList>
            <person name="Lin H."/>
            <person name="Pietersen G."/>
            <person name="Han C."/>
            <person name="Read D.A."/>
            <person name="Lou B."/>
            <person name="Gupta G."/>
            <person name="Civerolo E.L."/>
        </authorList>
    </citation>
    <scope>NUCLEOTIDE SEQUENCE [LARGE SCALE GENOMIC DNA]</scope>
    <source>
        <strain evidence="13 14">PTSAPSY</strain>
    </source>
</reference>
<evidence type="ECO:0000256" key="8">
    <source>
        <dbReference type="ARBA" id="ARBA00022737"/>
    </source>
</evidence>
<evidence type="ECO:0000313" key="13">
    <source>
        <dbReference type="EMBL" id="AKK20343.1"/>
    </source>
</evidence>
<dbReference type="InterPro" id="IPR000515">
    <property type="entry name" value="MetI-like"/>
</dbReference>
<protein>
    <recommendedName>
        <fullName evidence="3">Thiamine transport system permease protein ThiP</fullName>
    </recommendedName>
</protein>
<keyword evidence="7 11" id="KW-0812">Transmembrane</keyword>
<keyword evidence="5" id="KW-1003">Cell membrane</keyword>
<feature type="transmembrane region" description="Helical" evidence="11">
    <location>
        <begin position="404"/>
        <end position="421"/>
    </location>
</feature>
<evidence type="ECO:0000256" key="7">
    <source>
        <dbReference type="ARBA" id="ARBA00022692"/>
    </source>
</evidence>
<dbReference type="GO" id="GO:0022857">
    <property type="term" value="F:transmembrane transporter activity"/>
    <property type="evidence" value="ECO:0007669"/>
    <property type="project" value="InterPro"/>
</dbReference>
<feature type="domain" description="ABC transmembrane type-1" evidence="12">
    <location>
        <begin position="331"/>
        <end position="525"/>
    </location>
</feature>
<dbReference type="Gene3D" id="1.10.3720.10">
    <property type="entry name" value="MetI-like"/>
    <property type="match status" value="2"/>
</dbReference>
<comment type="subcellular location">
    <subcellularLocation>
        <location evidence="1">Cell inner membrane</location>
        <topology evidence="1">Multi-pass membrane protein</topology>
    </subcellularLocation>
    <subcellularLocation>
        <location evidence="11">Cell membrane</location>
        <topology evidence="11">Multi-pass membrane protein</topology>
    </subcellularLocation>
</comment>
<dbReference type="NCBIfam" id="NF006951">
    <property type="entry name" value="PRK09433.1-2"/>
    <property type="match status" value="1"/>
</dbReference>
<feature type="transmembrane region" description="Helical" evidence="11">
    <location>
        <begin position="200"/>
        <end position="223"/>
    </location>
</feature>
<evidence type="ECO:0000256" key="2">
    <source>
        <dbReference type="ARBA" id="ARBA00011650"/>
    </source>
</evidence>
<dbReference type="Pfam" id="PF00528">
    <property type="entry name" value="BPD_transp_1"/>
    <property type="match status" value="1"/>
</dbReference>
<keyword evidence="10 11" id="KW-0472">Membrane</keyword>
<keyword evidence="9 11" id="KW-1133">Transmembrane helix</keyword>
<dbReference type="NCBIfam" id="TIGR01253">
    <property type="entry name" value="thiP"/>
    <property type="match status" value="1"/>
</dbReference>
<keyword evidence="8" id="KW-0677">Repeat</keyword>
<evidence type="ECO:0000256" key="3">
    <source>
        <dbReference type="ARBA" id="ARBA00016947"/>
    </source>
</evidence>
<keyword evidence="14" id="KW-1185">Reference proteome</keyword>
<dbReference type="KEGG" id="lau:G293_03575"/>
<dbReference type="SUPFAM" id="SSF161098">
    <property type="entry name" value="MetI-like"/>
    <property type="match status" value="2"/>
</dbReference>
<keyword evidence="4 11" id="KW-0813">Transport</keyword>
<dbReference type="RefSeq" id="WP_047264339.1">
    <property type="nucleotide sequence ID" value="NZ_CP004021.1"/>
</dbReference>
<evidence type="ECO:0000256" key="5">
    <source>
        <dbReference type="ARBA" id="ARBA00022475"/>
    </source>
</evidence>
<feature type="transmembrane region" description="Helical" evidence="11">
    <location>
        <begin position="243"/>
        <end position="260"/>
    </location>
</feature>
<dbReference type="PANTHER" id="PTHR30183">
    <property type="entry name" value="MOLYBDENUM TRANSPORT SYSTEM PERMEASE PROTEIN MODB"/>
    <property type="match status" value="1"/>
</dbReference>
<dbReference type="AlphaFoldDB" id="A0A0G3I729"/>
<feature type="transmembrane region" description="Helical" evidence="11">
    <location>
        <begin position="98"/>
        <end position="116"/>
    </location>
</feature>
<feature type="transmembrane region" description="Helical" evidence="11">
    <location>
        <begin position="136"/>
        <end position="155"/>
    </location>
</feature>
<dbReference type="PROSITE" id="PS50928">
    <property type="entry name" value="ABC_TM1"/>
    <property type="match status" value="2"/>
</dbReference>
<feature type="transmembrane region" description="Helical" evidence="11">
    <location>
        <begin position="461"/>
        <end position="483"/>
    </location>
</feature>
<dbReference type="PATRIC" id="fig|1277257.4.peg.770"/>
<gene>
    <name evidence="13" type="primary">thiP</name>
    <name evidence="13" type="ORF">G293_03575</name>
</gene>
<dbReference type="GO" id="GO:0005886">
    <property type="term" value="C:plasma membrane"/>
    <property type="evidence" value="ECO:0007669"/>
    <property type="project" value="UniProtKB-SubCell"/>
</dbReference>
<feature type="transmembrane region" description="Helical" evidence="11">
    <location>
        <begin position="330"/>
        <end position="355"/>
    </location>
</feature>
<evidence type="ECO:0000256" key="9">
    <source>
        <dbReference type="ARBA" id="ARBA00022989"/>
    </source>
</evidence>
<feature type="transmembrane region" description="Helical" evidence="11">
    <location>
        <begin position="289"/>
        <end position="310"/>
    </location>
</feature>
<evidence type="ECO:0000256" key="1">
    <source>
        <dbReference type="ARBA" id="ARBA00004429"/>
    </source>
</evidence>
<feature type="domain" description="ABC transmembrane type-1" evidence="12">
    <location>
        <begin position="56"/>
        <end position="261"/>
    </location>
</feature>
<organism evidence="13 14">
    <name type="scientific">Candidatus Liberibacter africanus PTSAPSY</name>
    <dbReference type="NCBI Taxonomy" id="1277257"/>
    <lineage>
        <taxon>Bacteria</taxon>
        <taxon>Pseudomonadati</taxon>
        <taxon>Pseudomonadota</taxon>
        <taxon>Alphaproteobacteria</taxon>
        <taxon>Hyphomicrobiales</taxon>
        <taxon>Rhizobiaceae</taxon>
        <taxon>Liberibacter</taxon>
    </lineage>
</organism>
<evidence type="ECO:0000313" key="14">
    <source>
        <dbReference type="Proteomes" id="UP000035503"/>
    </source>
</evidence>
<feature type="transmembrane region" description="Helical" evidence="11">
    <location>
        <begin position="12"/>
        <end position="35"/>
    </location>
</feature>
<feature type="transmembrane region" description="Helical" evidence="11">
    <location>
        <begin position="376"/>
        <end position="398"/>
    </location>
</feature>
<evidence type="ECO:0000256" key="11">
    <source>
        <dbReference type="RuleBase" id="RU363032"/>
    </source>
</evidence>
<comment type="subunit">
    <text evidence="2">The complex is composed of two ATP-binding proteins (ThiQ), two transmembrane proteins (ThiP) and a solute-binding protein (ThiB).</text>
</comment>
<evidence type="ECO:0000259" key="12">
    <source>
        <dbReference type="PROSITE" id="PS50928"/>
    </source>
</evidence>
<dbReference type="EMBL" id="CP004021">
    <property type="protein sequence ID" value="AKK20343.1"/>
    <property type="molecule type" value="Genomic_DNA"/>
</dbReference>
<feature type="transmembrane region" description="Helical" evidence="11">
    <location>
        <begin position="507"/>
        <end position="528"/>
    </location>
</feature>
<evidence type="ECO:0000256" key="4">
    <source>
        <dbReference type="ARBA" id="ARBA00022448"/>
    </source>
</evidence>
<comment type="similarity">
    <text evidence="11">Belongs to the binding-protein-dependent transport system permease family.</text>
</comment>
<evidence type="ECO:0000256" key="6">
    <source>
        <dbReference type="ARBA" id="ARBA00022519"/>
    </source>
</evidence>
<keyword evidence="6" id="KW-0997">Cell inner membrane</keyword>
<dbReference type="Proteomes" id="UP000035503">
    <property type="component" value="Chromosome"/>
</dbReference>
<dbReference type="STRING" id="1277257.G293_03575"/>
<name>A0A0G3I729_LIBAF</name>
<accession>A0A0G3I729</accession>
<sequence length="534" mass="61807">MAKCYQLSIGKDLWPGMVVFGFLSSIIFLVLYSIWLYMPSVNWQEFIEDSYLWHVIGFTFWQALLSTLLSVIPAIFIAKSLFRRHFLGRMLLLRLYDMIFVLPVLVVIMGLFTVYGRMGWISQLCRFLNISYEFNLYGLKGIVLVHMFFNMPLAIRMLLQSLASISVEQRQLAAQLSMNQWNFFRFVEWPYIRRQILPTFSLIFTICFTSFATVLTLGGGAASTTIELAIYQSLSYDFDLNKAAFLSLIQLFCCLSLAVVNQKFNFSFSSGYSLQLLWKNIDDNLWRKLWDFLLISCSTFFFIIPLMAIITDGINSMLLQVLQQSRLWSAIFNSIYIAINAGVLCMIFTVTLLWTKRELRLRRLNFFHHIFELNELLILAIPSIVLAIGFFLLLNNTINLTSSSYSLIIFTNALMSIPYAIKILENPMYDLADRYNALCDALQIKGITRLYIIEFKALNRLLAQTFAFSCLLSIGDFSIIMLFGNENFCTLPYYLYQQLGSYHHSDAAVTTLLLLLLCLSLFSILEYFSRKEYD</sequence>
<dbReference type="OrthoDB" id="7066776at2"/>
<proteinExistence type="inferred from homology"/>
<dbReference type="GO" id="GO:0015888">
    <property type="term" value="P:thiamine transport"/>
    <property type="evidence" value="ECO:0007669"/>
    <property type="project" value="InterPro"/>
</dbReference>